<dbReference type="PANTHER" id="PTHR31529:SF50">
    <property type="entry name" value="LOB DOMAIN PROTEIN"/>
    <property type="match status" value="1"/>
</dbReference>
<accession>A0AAV7F0L7</accession>
<dbReference type="AlphaFoldDB" id="A0AAV7F0L7"/>
<comment type="similarity">
    <text evidence="1">Belongs to the LOB domain-containing protein family.</text>
</comment>
<feature type="domain" description="LOB" evidence="2">
    <location>
        <begin position="8"/>
        <end position="111"/>
    </location>
</feature>
<sequence length="238" mass="26661">MSASGYGSSCGACKFLRRKCISTGCVFAPYFSYEQGTTHFAAIHKVFGASNVSKLLSHLPMQNRREAAISISFEAQARIQDPIYGCVAHIYALQEQVAKLQEEIEYFATQMLLASATTHAASCGQPQEASDINWFQFPAEENITSFCDSYEQQTTFPLQASPLDVQEQYWVCNKGTTNQEDLPMEGVGAIERLDDILLNQAANQQNCSENFPFSMTFQEFWPSCEDQQPFDNVIFPAY</sequence>
<proteinExistence type="inferred from homology"/>
<gene>
    <name evidence="3" type="ORF">H6P81_007487</name>
</gene>
<dbReference type="InterPro" id="IPR004883">
    <property type="entry name" value="LOB"/>
</dbReference>
<dbReference type="Proteomes" id="UP000825729">
    <property type="component" value="Unassembled WGS sequence"/>
</dbReference>
<dbReference type="GO" id="GO:0005634">
    <property type="term" value="C:nucleus"/>
    <property type="evidence" value="ECO:0007669"/>
    <property type="project" value="TreeGrafter"/>
</dbReference>
<dbReference type="EMBL" id="JAINDJ010000003">
    <property type="protein sequence ID" value="KAG9454583.1"/>
    <property type="molecule type" value="Genomic_DNA"/>
</dbReference>
<reference evidence="3 4" key="1">
    <citation type="submission" date="2021-07" db="EMBL/GenBank/DDBJ databases">
        <title>The Aristolochia fimbriata genome: insights into angiosperm evolution, floral development and chemical biosynthesis.</title>
        <authorList>
            <person name="Jiao Y."/>
        </authorList>
    </citation>
    <scope>NUCLEOTIDE SEQUENCE [LARGE SCALE GENOMIC DNA]</scope>
    <source>
        <strain evidence="3">IBCAS-2021</strain>
        <tissue evidence="3">Leaf</tissue>
    </source>
</reference>
<dbReference type="Pfam" id="PF03195">
    <property type="entry name" value="LOB"/>
    <property type="match status" value="1"/>
</dbReference>
<dbReference type="PROSITE" id="PS50891">
    <property type="entry name" value="LOB"/>
    <property type="match status" value="1"/>
</dbReference>
<evidence type="ECO:0000256" key="1">
    <source>
        <dbReference type="ARBA" id="ARBA00005474"/>
    </source>
</evidence>
<dbReference type="GO" id="GO:0009755">
    <property type="term" value="P:hormone-mediated signaling pathway"/>
    <property type="evidence" value="ECO:0007669"/>
    <property type="project" value="TreeGrafter"/>
</dbReference>
<dbReference type="PANTHER" id="PTHR31529">
    <property type="entry name" value="LOB DOMAIN CONTAINING PROTEIN"/>
    <property type="match status" value="1"/>
</dbReference>
<evidence type="ECO:0000313" key="3">
    <source>
        <dbReference type="EMBL" id="KAG9454583.1"/>
    </source>
</evidence>
<name>A0AAV7F0L7_ARIFI</name>
<evidence type="ECO:0000259" key="2">
    <source>
        <dbReference type="PROSITE" id="PS50891"/>
    </source>
</evidence>
<organism evidence="3 4">
    <name type="scientific">Aristolochia fimbriata</name>
    <name type="common">White veined hardy Dutchman's pipe vine</name>
    <dbReference type="NCBI Taxonomy" id="158543"/>
    <lineage>
        <taxon>Eukaryota</taxon>
        <taxon>Viridiplantae</taxon>
        <taxon>Streptophyta</taxon>
        <taxon>Embryophyta</taxon>
        <taxon>Tracheophyta</taxon>
        <taxon>Spermatophyta</taxon>
        <taxon>Magnoliopsida</taxon>
        <taxon>Magnoliidae</taxon>
        <taxon>Piperales</taxon>
        <taxon>Aristolochiaceae</taxon>
        <taxon>Aristolochia</taxon>
    </lineage>
</organism>
<dbReference type="GO" id="GO:0045893">
    <property type="term" value="P:positive regulation of DNA-templated transcription"/>
    <property type="evidence" value="ECO:0007669"/>
    <property type="project" value="TreeGrafter"/>
</dbReference>
<keyword evidence="4" id="KW-1185">Reference proteome</keyword>
<protein>
    <recommendedName>
        <fullName evidence="2">LOB domain-containing protein</fullName>
    </recommendedName>
</protein>
<evidence type="ECO:0000313" key="4">
    <source>
        <dbReference type="Proteomes" id="UP000825729"/>
    </source>
</evidence>
<comment type="caution">
    <text evidence="3">The sequence shown here is derived from an EMBL/GenBank/DDBJ whole genome shotgun (WGS) entry which is preliminary data.</text>
</comment>